<evidence type="ECO:0000313" key="2">
    <source>
        <dbReference type="Proteomes" id="UP000291819"/>
    </source>
</evidence>
<sequence>MINVKKNKYLLSPIDHNACLYYLIKGLVRGFIKVGKKDITTWFSFGNEIIGAFRNPDGNAKHSTEYIQALEDAELICIPYKLIDFLYENFAEANIIGRKMLAHQYYLASERAILARIPMATERYREFEENSKVELSRIPLRYMATYLGMRLETLSRIRNKLTPTRLVS</sequence>
<protein>
    <submittedName>
        <fullName evidence="1">Crp/Fnr family transcriptional regulator</fullName>
    </submittedName>
</protein>
<dbReference type="InterPro" id="IPR018490">
    <property type="entry name" value="cNMP-bd_dom_sf"/>
</dbReference>
<keyword evidence="2" id="KW-1185">Reference proteome</keyword>
<reference evidence="1 2" key="1">
    <citation type="submission" date="2019-02" db="EMBL/GenBank/DDBJ databases">
        <title>Pedobacter kyonggii whole genome sequence analysis.</title>
        <authorList>
            <person name="Dahal R.H."/>
        </authorList>
    </citation>
    <scope>NUCLEOTIDE SEQUENCE [LARGE SCALE GENOMIC DNA]</scope>
    <source>
        <strain evidence="1 2">K-4-11-1</strain>
    </source>
</reference>
<accession>A0A4Q9HCJ0</accession>
<dbReference type="OrthoDB" id="752588at2"/>
<dbReference type="Proteomes" id="UP000291819">
    <property type="component" value="Unassembled WGS sequence"/>
</dbReference>
<gene>
    <name evidence="1" type="ORF">EYS08_12785</name>
</gene>
<dbReference type="InterPro" id="IPR014710">
    <property type="entry name" value="RmlC-like_jellyroll"/>
</dbReference>
<dbReference type="Gene3D" id="2.60.120.10">
    <property type="entry name" value="Jelly Rolls"/>
    <property type="match status" value="1"/>
</dbReference>
<dbReference type="EMBL" id="SIXF01000011">
    <property type="protein sequence ID" value="TBO41719.1"/>
    <property type="molecule type" value="Genomic_DNA"/>
</dbReference>
<organism evidence="1 2">
    <name type="scientific">Pedobacter kyonggii</name>
    <dbReference type="NCBI Taxonomy" id="1926871"/>
    <lineage>
        <taxon>Bacteria</taxon>
        <taxon>Pseudomonadati</taxon>
        <taxon>Bacteroidota</taxon>
        <taxon>Sphingobacteriia</taxon>
        <taxon>Sphingobacteriales</taxon>
        <taxon>Sphingobacteriaceae</taxon>
        <taxon>Pedobacter</taxon>
    </lineage>
</organism>
<dbReference type="SUPFAM" id="SSF51206">
    <property type="entry name" value="cAMP-binding domain-like"/>
    <property type="match status" value="1"/>
</dbReference>
<dbReference type="RefSeq" id="WP_131030412.1">
    <property type="nucleotide sequence ID" value="NZ_SIXF01000011.1"/>
</dbReference>
<proteinExistence type="predicted"/>
<comment type="caution">
    <text evidence="1">The sequence shown here is derived from an EMBL/GenBank/DDBJ whole genome shotgun (WGS) entry which is preliminary data.</text>
</comment>
<dbReference type="AlphaFoldDB" id="A0A4Q9HCJ0"/>
<name>A0A4Q9HCJ0_9SPHI</name>
<evidence type="ECO:0000313" key="1">
    <source>
        <dbReference type="EMBL" id="TBO41719.1"/>
    </source>
</evidence>